<accession>A0A0V0QNX8</accession>
<feature type="compositionally biased region" description="Basic and acidic residues" evidence="1">
    <location>
        <begin position="1"/>
        <end position="10"/>
    </location>
</feature>
<sequence>MPKKFLEQKQKVQNQNIEISPPSDLHQNSNQISQQKKQSKFRNKNKLVLSRVVKFLCDKNLNKLHIPPKLMRKISGIMKGAKNSAKTEDHINLTGKVKSDLFNHSHYNAFFLYLNEENISKMEQQNGQVDLNFNKMYIIFD</sequence>
<dbReference type="InParanoid" id="A0A0V0QNX8"/>
<dbReference type="Proteomes" id="UP000054937">
    <property type="component" value="Unassembled WGS sequence"/>
</dbReference>
<name>A0A0V0QNX8_PSEPJ</name>
<evidence type="ECO:0000313" key="2">
    <source>
        <dbReference type="EMBL" id="KRX03974.1"/>
    </source>
</evidence>
<protein>
    <submittedName>
        <fullName evidence="2">Uncharacterized protein</fullName>
    </submittedName>
</protein>
<comment type="caution">
    <text evidence="2">The sequence shown here is derived from an EMBL/GenBank/DDBJ whole genome shotgun (WGS) entry which is preliminary data.</text>
</comment>
<organism evidence="2 3">
    <name type="scientific">Pseudocohnilembus persalinus</name>
    <name type="common">Ciliate</name>
    <dbReference type="NCBI Taxonomy" id="266149"/>
    <lineage>
        <taxon>Eukaryota</taxon>
        <taxon>Sar</taxon>
        <taxon>Alveolata</taxon>
        <taxon>Ciliophora</taxon>
        <taxon>Intramacronucleata</taxon>
        <taxon>Oligohymenophorea</taxon>
        <taxon>Scuticociliatia</taxon>
        <taxon>Philasterida</taxon>
        <taxon>Pseudocohnilembidae</taxon>
        <taxon>Pseudocohnilembus</taxon>
    </lineage>
</organism>
<evidence type="ECO:0000313" key="3">
    <source>
        <dbReference type="Proteomes" id="UP000054937"/>
    </source>
</evidence>
<evidence type="ECO:0000256" key="1">
    <source>
        <dbReference type="SAM" id="MobiDB-lite"/>
    </source>
</evidence>
<gene>
    <name evidence="2" type="ORF">PPERSA_12421</name>
</gene>
<proteinExistence type="predicted"/>
<reference evidence="2 3" key="1">
    <citation type="journal article" date="2015" name="Sci. Rep.">
        <title>Genome of the facultative scuticociliatosis pathogen Pseudocohnilembus persalinus provides insight into its virulence through horizontal gene transfer.</title>
        <authorList>
            <person name="Xiong J."/>
            <person name="Wang G."/>
            <person name="Cheng J."/>
            <person name="Tian M."/>
            <person name="Pan X."/>
            <person name="Warren A."/>
            <person name="Jiang C."/>
            <person name="Yuan D."/>
            <person name="Miao W."/>
        </authorList>
    </citation>
    <scope>NUCLEOTIDE SEQUENCE [LARGE SCALE GENOMIC DNA]</scope>
    <source>
        <strain evidence="2">36N120E</strain>
    </source>
</reference>
<keyword evidence="3" id="KW-1185">Reference proteome</keyword>
<feature type="compositionally biased region" description="Low complexity" evidence="1">
    <location>
        <begin position="27"/>
        <end position="36"/>
    </location>
</feature>
<dbReference type="AlphaFoldDB" id="A0A0V0QNX8"/>
<dbReference type="EMBL" id="LDAU01000122">
    <property type="protein sequence ID" value="KRX03974.1"/>
    <property type="molecule type" value="Genomic_DNA"/>
</dbReference>
<feature type="region of interest" description="Disordered" evidence="1">
    <location>
        <begin position="1"/>
        <end position="43"/>
    </location>
</feature>